<dbReference type="PANTHER" id="PTHR47243:SF1">
    <property type="entry name" value="SIALOADHESIN"/>
    <property type="match status" value="1"/>
</dbReference>
<dbReference type="InterPro" id="IPR013783">
    <property type="entry name" value="Ig-like_fold"/>
</dbReference>
<dbReference type="GO" id="GO:0005886">
    <property type="term" value="C:plasma membrane"/>
    <property type="evidence" value="ECO:0007669"/>
    <property type="project" value="TreeGrafter"/>
</dbReference>
<dbReference type="SUPFAM" id="SSF48726">
    <property type="entry name" value="Immunoglobulin"/>
    <property type="match status" value="2"/>
</dbReference>
<dbReference type="InterPro" id="IPR003599">
    <property type="entry name" value="Ig_sub"/>
</dbReference>
<dbReference type="PANTHER" id="PTHR47243">
    <property type="entry name" value="SIALOADHESIN"/>
    <property type="match status" value="1"/>
</dbReference>
<dbReference type="Proteomes" id="UP000694419">
    <property type="component" value="Unplaced"/>
</dbReference>
<dbReference type="GO" id="GO:0046790">
    <property type="term" value="F:virion binding"/>
    <property type="evidence" value="ECO:0007669"/>
    <property type="project" value="TreeGrafter"/>
</dbReference>
<reference evidence="3" key="1">
    <citation type="submission" date="2025-08" db="UniProtKB">
        <authorList>
            <consortium name="Ensembl"/>
        </authorList>
    </citation>
    <scope>IDENTIFICATION</scope>
</reference>
<dbReference type="Ensembl" id="ENSCPGT00000027573.1">
    <property type="protein sequence ID" value="ENSCPGP00000025235.1"/>
    <property type="gene ID" value="ENSCPGG00000017326.1"/>
</dbReference>
<feature type="domain" description="Immunoglobulin" evidence="2">
    <location>
        <begin position="119"/>
        <end position="189"/>
    </location>
</feature>
<feature type="region of interest" description="Disordered" evidence="1">
    <location>
        <begin position="259"/>
        <end position="307"/>
    </location>
</feature>
<evidence type="ECO:0000256" key="1">
    <source>
        <dbReference type="SAM" id="MobiDB-lite"/>
    </source>
</evidence>
<feature type="compositionally biased region" description="Low complexity" evidence="1">
    <location>
        <begin position="274"/>
        <end position="283"/>
    </location>
</feature>
<evidence type="ECO:0000313" key="4">
    <source>
        <dbReference type="Proteomes" id="UP000694419"/>
    </source>
</evidence>
<dbReference type="Pfam" id="PF07679">
    <property type="entry name" value="I-set"/>
    <property type="match status" value="1"/>
</dbReference>
<dbReference type="Gene3D" id="2.60.40.10">
    <property type="entry name" value="Immunoglobulins"/>
    <property type="match status" value="2"/>
</dbReference>
<dbReference type="GO" id="GO:0075512">
    <property type="term" value="P:clathrin-dependent endocytosis of virus by host cell"/>
    <property type="evidence" value="ECO:0007669"/>
    <property type="project" value="TreeGrafter"/>
</dbReference>
<dbReference type="InterPro" id="IPR036179">
    <property type="entry name" value="Ig-like_dom_sf"/>
</dbReference>
<dbReference type="InterPro" id="IPR013106">
    <property type="entry name" value="Ig_V-set"/>
</dbReference>
<dbReference type="AlphaFoldDB" id="A0A8C3KSE1"/>
<keyword evidence="4" id="KW-1185">Reference proteome</keyword>
<feature type="region of interest" description="Disordered" evidence="1">
    <location>
        <begin position="129"/>
        <end position="152"/>
    </location>
</feature>
<dbReference type="Pfam" id="PF07686">
    <property type="entry name" value="V-set"/>
    <property type="match status" value="1"/>
</dbReference>
<dbReference type="GO" id="GO:0005770">
    <property type="term" value="C:late endosome"/>
    <property type="evidence" value="ECO:0007669"/>
    <property type="project" value="TreeGrafter"/>
</dbReference>
<proteinExistence type="predicted"/>
<dbReference type="SMART" id="SM00409">
    <property type="entry name" value="IG"/>
    <property type="match status" value="2"/>
</dbReference>
<sequence>RQWGGGLLALEEGSCVLVPCTLSYPDNVAANDGIVAIWYKDYNNQKTLVYHSAAQEVDAHFRGRAQLLGDPAARNCTLLLRGVTPEDSGPYRFRFEIVNGDRWSAARDVMLRVSGGYGGEITLLKEGQPVASSPTAGGDHPRQSSRISPAPNALRLELREASEEDEGEYECRARNLLGSTHASLPLRVQGESSFAAGWGDEGLLAGQVGVGMEGYGPKKSPSWRTATGRWASCCARPIATQLPPSPCTTVATSWPPAWPQPPCQGSAPPPPTTPSGWSSGPWGRRIRGSTRVSPATPWATPRPAPTSMCTVSGGVPPPWGAVLGALRGIVAER</sequence>
<organism evidence="3 4">
    <name type="scientific">Calidris pygmaea</name>
    <name type="common">Spoon-billed sandpiper</name>
    <dbReference type="NCBI Taxonomy" id="425635"/>
    <lineage>
        <taxon>Eukaryota</taxon>
        <taxon>Metazoa</taxon>
        <taxon>Chordata</taxon>
        <taxon>Craniata</taxon>
        <taxon>Vertebrata</taxon>
        <taxon>Euteleostomi</taxon>
        <taxon>Archelosauria</taxon>
        <taxon>Archosauria</taxon>
        <taxon>Dinosauria</taxon>
        <taxon>Saurischia</taxon>
        <taxon>Theropoda</taxon>
        <taxon>Coelurosauria</taxon>
        <taxon>Aves</taxon>
        <taxon>Neognathae</taxon>
        <taxon>Neoaves</taxon>
        <taxon>Charadriiformes</taxon>
        <taxon>Scolopacidae</taxon>
        <taxon>Calidris</taxon>
    </lineage>
</organism>
<dbReference type="GO" id="GO:0005769">
    <property type="term" value="C:early endosome"/>
    <property type="evidence" value="ECO:0007669"/>
    <property type="project" value="TreeGrafter"/>
</dbReference>
<feature type="domain" description="Immunoglobulin" evidence="2">
    <location>
        <begin position="5"/>
        <end position="114"/>
    </location>
</feature>
<accession>A0A8C3KSE1</accession>
<protein>
    <submittedName>
        <fullName evidence="3">Sialic acid binding Ig like lectin 1</fullName>
    </submittedName>
</protein>
<dbReference type="InterPro" id="IPR013098">
    <property type="entry name" value="Ig_I-set"/>
</dbReference>
<reference evidence="3" key="2">
    <citation type="submission" date="2025-09" db="UniProtKB">
        <authorList>
            <consortium name="Ensembl"/>
        </authorList>
    </citation>
    <scope>IDENTIFICATION</scope>
</reference>
<feature type="compositionally biased region" description="Pro residues" evidence="1">
    <location>
        <begin position="259"/>
        <end position="273"/>
    </location>
</feature>
<evidence type="ECO:0000259" key="2">
    <source>
        <dbReference type="SMART" id="SM00409"/>
    </source>
</evidence>
<evidence type="ECO:0000313" key="3">
    <source>
        <dbReference type="Ensembl" id="ENSCPGP00000025235.1"/>
    </source>
</evidence>
<name>A0A8C3KSE1_9CHAR</name>